<dbReference type="STRING" id="1088818.A0A2I0AK81"/>
<dbReference type="AlphaFoldDB" id="A0A2I0AK81"/>
<evidence type="ECO:0000256" key="3">
    <source>
        <dbReference type="ARBA" id="ARBA00022833"/>
    </source>
</evidence>
<dbReference type="PROSITE" id="PS50089">
    <property type="entry name" value="ZF_RING_2"/>
    <property type="match status" value="1"/>
</dbReference>
<organism evidence="6 7">
    <name type="scientific">Apostasia shenzhenica</name>
    <dbReference type="NCBI Taxonomy" id="1088818"/>
    <lineage>
        <taxon>Eukaryota</taxon>
        <taxon>Viridiplantae</taxon>
        <taxon>Streptophyta</taxon>
        <taxon>Embryophyta</taxon>
        <taxon>Tracheophyta</taxon>
        <taxon>Spermatophyta</taxon>
        <taxon>Magnoliopsida</taxon>
        <taxon>Liliopsida</taxon>
        <taxon>Asparagales</taxon>
        <taxon>Orchidaceae</taxon>
        <taxon>Apostasioideae</taxon>
        <taxon>Apostasia</taxon>
    </lineage>
</organism>
<accession>A0A2I0AK81</accession>
<evidence type="ECO:0000256" key="2">
    <source>
        <dbReference type="ARBA" id="ARBA00022771"/>
    </source>
</evidence>
<evidence type="ECO:0000313" key="6">
    <source>
        <dbReference type="EMBL" id="PKA55964.1"/>
    </source>
</evidence>
<protein>
    <submittedName>
        <fullName evidence="6">E3 ubiquitin-protein ligase SDIR1</fullName>
    </submittedName>
</protein>
<dbReference type="InterPro" id="IPR013083">
    <property type="entry name" value="Znf_RING/FYVE/PHD"/>
</dbReference>
<reference evidence="6 7" key="1">
    <citation type="journal article" date="2017" name="Nature">
        <title>The Apostasia genome and the evolution of orchids.</title>
        <authorList>
            <person name="Zhang G.Q."/>
            <person name="Liu K.W."/>
            <person name="Li Z."/>
            <person name="Lohaus R."/>
            <person name="Hsiao Y.Y."/>
            <person name="Niu S.C."/>
            <person name="Wang J.Y."/>
            <person name="Lin Y.C."/>
            <person name="Xu Q."/>
            <person name="Chen L.J."/>
            <person name="Yoshida K."/>
            <person name="Fujiwara S."/>
            <person name="Wang Z.W."/>
            <person name="Zhang Y.Q."/>
            <person name="Mitsuda N."/>
            <person name="Wang M."/>
            <person name="Liu G.H."/>
            <person name="Pecoraro L."/>
            <person name="Huang H.X."/>
            <person name="Xiao X.J."/>
            <person name="Lin M."/>
            <person name="Wu X.Y."/>
            <person name="Wu W.L."/>
            <person name="Chen Y.Y."/>
            <person name="Chang S.B."/>
            <person name="Sakamoto S."/>
            <person name="Ohme-Takagi M."/>
            <person name="Yagi M."/>
            <person name="Zeng S.J."/>
            <person name="Shen C.Y."/>
            <person name="Yeh C.M."/>
            <person name="Luo Y.B."/>
            <person name="Tsai W.C."/>
            <person name="Van de Peer Y."/>
            <person name="Liu Z.J."/>
        </authorList>
    </citation>
    <scope>NUCLEOTIDE SEQUENCE [LARGE SCALE GENOMIC DNA]</scope>
    <source>
        <strain evidence="7">cv. Shenzhen</strain>
        <tissue evidence="6">Stem</tissue>
    </source>
</reference>
<proteinExistence type="predicted"/>
<dbReference type="GO" id="GO:0006511">
    <property type="term" value="P:ubiquitin-dependent protein catabolic process"/>
    <property type="evidence" value="ECO:0007669"/>
    <property type="project" value="TreeGrafter"/>
</dbReference>
<keyword evidence="3" id="KW-0862">Zinc</keyword>
<dbReference type="Pfam" id="PF13639">
    <property type="entry name" value="zf-RING_2"/>
    <property type="match status" value="1"/>
</dbReference>
<sequence length="235" mass="25601">MASAVSISDFIQVTYERVHHSDVQGPPEKAAAGDVEPNLEICFTYVLTGETDTITNVAVRRLAEHSCPSYLRDFLQTLEPLPLDSMVDPEEVGPAREMISDFVAQLVRECDGVEGLDRLVVEVVVWVGGEEGEGDVLQAADDGDDEEDEDVEFLVQRRMSLVGEEVYRGEGGSGGGDEGAAAGEKKKTCAVCLEDAEVGEVLVRTPCVHLFHGGCLRRWFQTAGFCPLCRFSFDP</sequence>
<gene>
    <name evidence="6" type="primary">SDIR1</name>
    <name evidence="6" type="ORF">AXF42_Ash014636</name>
</gene>
<name>A0A2I0AK81_9ASPA</name>
<dbReference type="PANTHER" id="PTHR45931:SF3">
    <property type="entry name" value="RING ZINC FINGER-CONTAINING PROTEIN"/>
    <property type="match status" value="1"/>
</dbReference>
<dbReference type="GO" id="GO:0061630">
    <property type="term" value="F:ubiquitin protein ligase activity"/>
    <property type="evidence" value="ECO:0007669"/>
    <property type="project" value="TreeGrafter"/>
</dbReference>
<dbReference type="GO" id="GO:0005634">
    <property type="term" value="C:nucleus"/>
    <property type="evidence" value="ECO:0007669"/>
    <property type="project" value="TreeGrafter"/>
</dbReference>
<dbReference type="OrthoDB" id="21204at2759"/>
<evidence type="ECO:0000256" key="1">
    <source>
        <dbReference type="ARBA" id="ARBA00022723"/>
    </source>
</evidence>
<dbReference type="InterPro" id="IPR001841">
    <property type="entry name" value="Znf_RING"/>
</dbReference>
<keyword evidence="7" id="KW-1185">Reference proteome</keyword>
<dbReference type="PANTHER" id="PTHR45931">
    <property type="entry name" value="SI:CH211-59O9.10"/>
    <property type="match status" value="1"/>
</dbReference>
<dbReference type="InterPro" id="IPR051834">
    <property type="entry name" value="RING_finger_E3_ligase"/>
</dbReference>
<evidence type="ECO:0000256" key="4">
    <source>
        <dbReference type="PROSITE-ProRule" id="PRU00175"/>
    </source>
</evidence>
<dbReference type="Gene3D" id="3.30.40.10">
    <property type="entry name" value="Zinc/RING finger domain, C3HC4 (zinc finger)"/>
    <property type="match status" value="1"/>
</dbReference>
<dbReference type="Proteomes" id="UP000236161">
    <property type="component" value="Unassembled WGS sequence"/>
</dbReference>
<dbReference type="EMBL" id="KZ451976">
    <property type="protein sequence ID" value="PKA55964.1"/>
    <property type="molecule type" value="Genomic_DNA"/>
</dbReference>
<evidence type="ECO:0000313" key="7">
    <source>
        <dbReference type="Proteomes" id="UP000236161"/>
    </source>
</evidence>
<keyword evidence="1" id="KW-0479">Metal-binding</keyword>
<dbReference type="SUPFAM" id="SSF57850">
    <property type="entry name" value="RING/U-box"/>
    <property type="match status" value="1"/>
</dbReference>
<dbReference type="SMART" id="SM00184">
    <property type="entry name" value="RING"/>
    <property type="match status" value="1"/>
</dbReference>
<keyword evidence="2 4" id="KW-0863">Zinc-finger</keyword>
<dbReference type="GO" id="GO:0008270">
    <property type="term" value="F:zinc ion binding"/>
    <property type="evidence" value="ECO:0007669"/>
    <property type="project" value="UniProtKB-KW"/>
</dbReference>
<feature type="domain" description="RING-type" evidence="5">
    <location>
        <begin position="189"/>
        <end position="230"/>
    </location>
</feature>
<evidence type="ECO:0000259" key="5">
    <source>
        <dbReference type="PROSITE" id="PS50089"/>
    </source>
</evidence>